<dbReference type="PANTHER" id="PTHR24221">
    <property type="entry name" value="ATP-BINDING CASSETTE SUB-FAMILY B"/>
    <property type="match status" value="1"/>
</dbReference>
<dbReference type="Gene3D" id="3.40.50.300">
    <property type="entry name" value="P-loop containing nucleotide triphosphate hydrolases"/>
    <property type="match status" value="1"/>
</dbReference>
<evidence type="ECO:0000259" key="9">
    <source>
        <dbReference type="PROSITE" id="PS50929"/>
    </source>
</evidence>
<dbReference type="InterPro" id="IPR014223">
    <property type="entry name" value="ABC_CydC/D"/>
</dbReference>
<dbReference type="PROSITE" id="PS00211">
    <property type="entry name" value="ABC_TRANSPORTER_1"/>
    <property type="match status" value="1"/>
</dbReference>
<feature type="domain" description="ABC transporter" evidence="8">
    <location>
        <begin position="338"/>
        <end position="565"/>
    </location>
</feature>
<dbReference type="EMBL" id="JBHTCE010000001">
    <property type="protein sequence ID" value="MFC7388629.1"/>
    <property type="molecule type" value="Genomic_DNA"/>
</dbReference>
<dbReference type="PROSITE" id="PS50929">
    <property type="entry name" value="ABC_TM1F"/>
    <property type="match status" value="1"/>
</dbReference>
<evidence type="ECO:0000313" key="10">
    <source>
        <dbReference type="EMBL" id="MFC7388629.1"/>
    </source>
</evidence>
<dbReference type="InterPro" id="IPR036640">
    <property type="entry name" value="ABC1_TM_sf"/>
</dbReference>
<evidence type="ECO:0000256" key="3">
    <source>
        <dbReference type="ARBA" id="ARBA00022741"/>
    </source>
</evidence>
<gene>
    <name evidence="10" type="primary">cydC</name>
    <name evidence="10" type="ORF">ACFQO8_00660</name>
</gene>
<dbReference type="Gene3D" id="1.20.1560.10">
    <property type="entry name" value="ABC transporter type 1, transmembrane domain"/>
    <property type="match status" value="1"/>
</dbReference>
<dbReference type="CDD" id="cd03228">
    <property type="entry name" value="ABCC_MRP_Like"/>
    <property type="match status" value="1"/>
</dbReference>
<evidence type="ECO:0000313" key="11">
    <source>
        <dbReference type="Proteomes" id="UP001596439"/>
    </source>
</evidence>
<keyword evidence="3" id="KW-0547">Nucleotide-binding</keyword>
<dbReference type="InterPro" id="IPR011527">
    <property type="entry name" value="ABC1_TM_dom"/>
</dbReference>
<dbReference type="InterPro" id="IPR003439">
    <property type="entry name" value="ABC_transporter-like_ATP-bd"/>
</dbReference>
<evidence type="ECO:0000259" key="8">
    <source>
        <dbReference type="PROSITE" id="PS50893"/>
    </source>
</evidence>
<evidence type="ECO:0000256" key="7">
    <source>
        <dbReference type="SAM" id="Phobius"/>
    </source>
</evidence>
<dbReference type="Pfam" id="PF00664">
    <property type="entry name" value="ABC_membrane"/>
    <property type="match status" value="1"/>
</dbReference>
<dbReference type="SMART" id="SM00382">
    <property type="entry name" value="AAA"/>
    <property type="match status" value="1"/>
</dbReference>
<sequence length="572" mass="64152">MNSLWTITKWMMREKKDILLSIFFGYAAGIAAVALFAASGYLVSRAGLVPPLYALMVPVVLIKLFGVIRAGSRYRERLASHRATFTILSELRVRFYRQLEPLVPSIFAKYRSGDLLARVVGDVESLQNYFLRVFYPPIILVLVFLSTIFFVTFFSFAVSVWILLGVLVTGFLIPLGFAQIRARHDETIRALRGDVSIQLTEMMYGYRDLKLHHQLDRTKQAVYTRSERYMEAERKDTTNQFFNSALVVAASLLVSWGVLAIGAYQVVEGDLNGLFLAMLIMMSLTAFENTTPMAVFPGHFADSKQAADRLFEVTEPSEAIEALEAKRQDVTFTMSPSISFEHVRYRYPDTYRDVIDDVTLHIPSGSKTVIVGPSGSGKSTLLQLLLAFVRTEDGTIRLDDQNLNDLKQTAIWQHASVVLQDNHFFYGTVRENLALAGEFSDEEMLVALERVRLSFALDEPVLEKGANLSGGERQRLAIARALLKNGLMWLLDEPTSALDAGTEAHVFSELLNQAGAGTLILVSHRLTGLEAFDQIVVMEAGRIVEVGSYEELMTKRGMFYELKQIEQEVFAS</sequence>
<evidence type="ECO:0000256" key="4">
    <source>
        <dbReference type="ARBA" id="ARBA00022840"/>
    </source>
</evidence>
<reference evidence="11" key="1">
    <citation type="journal article" date="2019" name="Int. J. Syst. Evol. Microbiol.">
        <title>The Global Catalogue of Microorganisms (GCM) 10K type strain sequencing project: providing services to taxonomists for standard genome sequencing and annotation.</title>
        <authorList>
            <consortium name="The Broad Institute Genomics Platform"/>
            <consortium name="The Broad Institute Genome Sequencing Center for Infectious Disease"/>
            <person name="Wu L."/>
            <person name="Ma J."/>
        </authorList>
    </citation>
    <scope>NUCLEOTIDE SEQUENCE [LARGE SCALE GENOMIC DNA]</scope>
    <source>
        <strain evidence="11">CCUG 55590</strain>
    </source>
</reference>
<dbReference type="Pfam" id="PF00005">
    <property type="entry name" value="ABC_tran"/>
    <property type="match status" value="1"/>
</dbReference>
<organism evidence="10 11">
    <name type="scientific">Exiguobacterium aestuarii</name>
    <dbReference type="NCBI Taxonomy" id="273527"/>
    <lineage>
        <taxon>Bacteria</taxon>
        <taxon>Bacillati</taxon>
        <taxon>Bacillota</taxon>
        <taxon>Bacilli</taxon>
        <taxon>Bacillales</taxon>
        <taxon>Bacillales Family XII. Incertae Sedis</taxon>
        <taxon>Exiguobacterium</taxon>
    </lineage>
</organism>
<feature type="transmembrane region" description="Helical" evidence="7">
    <location>
        <begin position="133"/>
        <end position="154"/>
    </location>
</feature>
<comment type="caution">
    <text evidence="10">The sequence shown here is derived from an EMBL/GenBank/DDBJ whole genome shotgun (WGS) entry which is preliminary data.</text>
</comment>
<dbReference type="PROSITE" id="PS50893">
    <property type="entry name" value="ABC_TRANSPORTER_2"/>
    <property type="match status" value="1"/>
</dbReference>
<dbReference type="InterPro" id="IPR039421">
    <property type="entry name" value="Type_1_exporter"/>
</dbReference>
<dbReference type="NCBIfam" id="TIGR02868">
    <property type="entry name" value="CydC"/>
    <property type="match status" value="1"/>
</dbReference>
<dbReference type="SUPFAM" id="SSF90123">
    <property type="entry name" value="ABC transporter transmembrane region"/>
    <property type="match status" value="1"/>
</dbReference>
<feature type="domain" description="ABC transmembrane type-1" evidence="9">
    <location>
        <begin position="19"/>
        <end position="288"/>
    </location>
</feature>
<keyword evidence="2 7" id="KW-0812">Transmembrane</keyword>
<dbReference type="InterPro" id="IPR027417">
    <property type="entry name" value="P-loop_NTPase"/>
</dbReference>
<comment type="subcellular location">
    <subcellularLocation>
        <location evidence="1">Cell membrane</location>
        <topology evidence="1">Multi-pass membrane protein</topology>
    </subcellularLocation>
</comment>
<feature type="transmembrane region" description="Helical" evidence="7">
    <location>
        <begin position="241"/>
        <end position="265"/>
    </location>
</feature>
<dbReference type="InterPro" id="IPR017871">
    <property type="entry name" value="ABC_transporter-like_CS"/>
</dbReference>
<proteinExistence type="predicted"/>
<feature type="transmembrane region" description="Helical" evidence="7">
    <location>
        <begin position="18"/>
        <end position="42"/>
    </location>
</feature>
<evidence type="ECO:0000256" key="6">
    <source>
        <dbReference type="ARBA" id="ARBA00023136"/>
    </source>
</evidence>
<feature type="transmembrane region" description="Helical" evidence="7">
    <location>
        <begin position="160"/>
        <end position="180"/>
    </location>
</feature>
<feature type="transmembrane region" description="Helical" evidence="7">
    <location>
        <begin position="48"/>
        <end position="68"/>
    </location>
</feature>
<evidence type="ECO:0000256" key="2">
    <source>
        <dbReference type="ARBA" id="ARBA00022692"/>
    </source>
</evidence>
<dbReference type="PANTHER" id="PTHR24221:SF653">
    <property type="entry name" value="TRANSPORT ATP-BINDING PROTEIN CYDC"/>
    <property type="match status" value="1"/>
</dbReference>
<keyword evidence="5 7" id="KW-1133">Transmembrane helix</keyword>
<evidence type="ECO:0000256" key="1">
    <source>
        <dbReference type="ARBA" id="ARBA00004651"/>
    </source>
</evidence>
<protein>
    <submittedName>
        <fullName evidence="10">Thiol reductant ABC exporter subunit CydC</fullName>
    </submittedName>
</protein>
<dbReference type="Proteomes" id="UP001596439">
    <property type="component" value="Unassembled WGS sequence"/>
</dbReference>
<keyword evidence="4" id="KW-0067">ATP-binding</keyword>
<evidence type="ECO:0000256" key="5">
    <source>
        <dbReference type="ARBA" id="ARBA00022989"/>
    </source>
</evidence>
<name>A0ABW2PGY2_9BACL</name>
<keyword evidence="11" id="KW-1185">Reference proteome</keyword>
<keyword evidence="6 7" id="KW-0472">Membrane</keyword>
<dbReference type="RefSeq" id="WP_214786047.1">
    <property type="nucleotide sequence ID" value="NZ_JANIEL010000003.1"/>
</dbReference>
<accession>A0ABW2PGY2</accession>
<dbReference type="SUPFAM" id="SSF52540">
    <property type="entry name" value="P-loop containing nucleoside triphosphate hydrolases"/>
    <property type="match status" value="1"/>
</dbReference>
<dbReference type="InterPro" id="IPR003593">
    <property type="entry name" value="AAA+_ATPase"/>
</dbReference>
<dbReference type="CDD" id="cd18585">
    <property type="entry name" value="ABC_6TM_CydC"/>
    <property type="match status" value="1"/>
</dbReference>